<comment type="similarity">
    <text evidence="1">Belongs to the ABC transporter superfamily.</text>
</comment>
<dbReference type="Pfam" id="PF08352">
    <property type="entry name" value="oligo_HPY"/>
    <property type="match status" value="1"/>
</dbReference>
<dbReference type="SMART" id="SM00382">
    <property type="entry name" value="AAA"/>
    <property type="match status" value="1"/>
</dbReference>
<proteinExistence type="inferred from homology"/>
<dbReference type="PROSITE" id="PS00211">
    <property type="entry name" value="ABC_TRANSPORTER_1"/>
    <property type="match status" value="1"/>
</dbReference>
<dbReference type="PATRIC" id="fig|1126833.4.peg.4897"/>
<dbReference type="GO" id="GO:0005524">
    <property type="term" value="F:ATP binding"/>
    <property type="evidence" value="ECO:0007669"/>
    <property type="project" value="UniProtKB-KW"/>
</dbReference>
<dbReference type="InterPro" id="IPR027417">
    <property type="entry name" value="P-loop_NTPase"/>
</dbReference>
<dbReference type="RefSeq" id="WP_045672220.1">
    <property type="nucleotide sequence ID" value="NZ_CP011058.1"/>
</dbReference>
<keyword evidence="2" id="KW-0813">Transport</keyword>
<sequence>MDKSSVLIEVNHLIKHFPAGKNKMLRAVDDISFHIHKGETLGLVGESGCGKSTVGRTLLQLYTPDGGEIIFDGQKLKSGASAAVRREHTRKMQMIFQDPYSSLNARMTVMEIISEGIIVHRPDLSKEERRRRVFELLDLVGLSPKHVNRYPHEFSGGQRQRIGIARALAVEPQFIVADEPIAALDVSIQAQIVNLLKQLQREKQLTYLFIAHDLSMVKYISDRIAVMYLGQLIELVDSEELYRRPLHPYTEALLSAIPIPDPRLEHARERIVLQGDVPNPVHPPSGCRFHTRCPKAMDICRMVPPQFTEAAPDHYVRCHLYESKEVIA</sequence>
<dbReference type="AlphaFoldDB" id="A0A0D5NNR4"/>
<gene>
    <name evidence="6" type="ORF">VN24_22295</name>
</gene>
<dbReference type="InterPro" id="IPR003439">
    <property type="entry name" value="ABC_transporter-like_ATP-bd"/>
</dbReference>
<dbReference type="NCBIfam" id="TIGR01727">
    <property type="entry name" value="oligo_HPY"/>
    <property type="match status" value="1"/>
</dbReference>
<dbReference type="GO" id="GO:0016887">
    <property type="term" value="F:ATP hydrolysis activity"/>
    <property type="evidence" value="ECO:0007669"/>
    <property type="project" value="InterPro"/>
</dbReference>
<dbReference type="STRING" id="1126833.VN24_22295"/>
<dbReference type="GO" id="GO:0015833">
    <property type="term" value="P:peptide transport"/>
    <property type="evidence" value="ECO:0007669"/>
    <property type="project" value="InterPro"/>
</dbReference>
<keyword evidence="4 6" id="KW-0067">ATP-binding</keyword>
<dbReference type="PANTHER" id="PTHR43776:SF7">
    <property type="entry name" value="D,D-DIPEPTIDE TRANSPORT ATP-BINDING PROTEIN DDPF-RELATED"/>
    <property type="match status" value="1"/>
</dbReference>
<evidence type="ECO:0000313" key="6">
    <source>
        <dbReference type="EMBL" id="AJY76795.1"/>
    </source>
</evidence>
<dbReference type="InterPro" id="IPR003593">
    <property type="entry name" value="AAA+_ATPase"/>
</dbReference>
<dbReference type="PROSITE" id="PS50893">
    <property type="entry name" value="ABC_TRANSPORTER_2"/>
    <property type="match status" value="1"/>
</dbReference>
<evidence type="ECO:0000256" key="3">
    <source>
        <dbReference type="ARBA" id="ARBA00022741"/>
    </source>
</evidence>
<feature type="domain" description="ABC transporter" evidence="5">
    <location>
        <begin position="8"/>
        <end position="254"/>
    </location>
</feature>
<dbReference type="FunFam" id="3.40.50.300:FF:000016">
    <property type="entry name" value="Oligopeptide ABC transporter ATP-binding component"/>
    <property type="match status" value="1"/>
</dbReference>
<keyword evidence="3" id="KW-0547">Nucleotide-binding</keyword>
<dbReference type="Proteomes" id="UP000032633">
    <property type="component" value="Chromosome"/>
</dbReference>
<dbReference type="HOGENOM" id="CLU_000604_1_23_9"/>
<protein>
    <submittedName>
        <fullName evidence="6">Peptide ABC transporter ATP-binding protein</fullName>
    </submittedName>
</protein>
<reference evidence="6 7" key="1">
    <citation type="journal article" date="2015" name="J. Biotechnol.">
        <title>Complete genome sequence of Paenibacillus beijingensis 7188(T) (=DSM 24997(T)), a novel rhizobacterium from jujube garden soil.</title>
        <authorList>
            <person name="Kwak Y."/>
            <person name="Shin J.H."/>
        </authorList>
    </citation>
    <scope>NUCLEOTIDE SEQUENCE [LARGE SCALE GENOMIC DNA]</scope>
    <source>
        <strain evidence="6 7">DSM 24997</strain>
    </source>
</reference>
<evidence type="ECO:0000313" key="7">
    <source>
        <dbReference type="Proteomes" id="UP000032633"/>
    </source>
</evidence>
<dbReference type="CDD" id="cd03257">
    <property type="entry name" value="ABC_NikE_OppD_transporters"/>
    <property type="match status" value="1"/>
</dbReference>
<dbReference type="EMBL" id="CP011058">
    <property type="protein sequence ID" value="AJY76795.1"/>
    <property type="molecule type" value="Genomic_DNA"/>
</dbReference>
<keyword evidence="7" id="KW-1185">Reference proteome</keyword>
<reference evidence="7" key="2">
    <citation type="submission" date="2015-03" db="EMBL/GenBank/DDBJ databases">
        <title>Genome sequence of Paenibacillus beijingensis strain DSM 24997T.</title>
        <authorList>
            <person name="Kwak Y."/>
            <person name="Shin J.-H."/>
        </authorList>
    </citation>
    <scope>NUCLEOTIDE SEQUENCE [LARGE SCALE GENOMIC DNA]</scope>
    <source>
        <strain evidence="7">DSM 24997</strain>
    </source>
</reference>
<evidence type="ECO:0000256" key="2">
    <source>
        <dbReference type="ARBA" id="ARBA00022448"/>
    </source>
</evidence>
<dbReference type="SUPFAM" id="SSF52540">
    <property type="entry name" value="P-loop containing nucleoside triphosphate hydrolases"/>
    <property type="match status" value="1"/>
</dbReference>
<evidence type="ECO:0000259" key="5">
    <source>
        <dbReference type="PROSITE" id="PS50893"/>
    </source>
</evidence>
<dbReference type="OrthoDB" id="9802264at2"/>
<name>A0A0D5NNR4_9BACL</name>
<dbReference type="InterPro" id="IPR017871">
    <property type="entry name" value="ABC_transporter-like_CS"/>
</dbReference>
<organism evidence="6 7">
    <name type="scientific">Paenibacillus beijingensis</name>
    <dbReference type="NCBI Taxonomy" id="1126833"/>
    <lineage>
        <taxon>Bacteria</taxon>
        <taxon>Bacillati</taxon>
        <taxon>Bacillota</taxon>
        <taxon>Bacilli</taxon>
        <taxon>Bacillales</taxon>
        <taxon>Paenibacillaceae</taxon>
        <taxon>Paenibacillus</taxon>
    </lineage>
</organism>
<dbReference type="InterPro" id="IPR050319">
    <property type="entry name" value="ABC_transp_ATP-bind"/>
</dbReference>
<dbReference type="Gene3D" id="3.40.50.300">
    <property type="entry name" value="P-loop containing nucleotide triphosphate hydrolases"/>
    <property type="match status" value="1"/>
</dbReference>
<evidence type="ECO:0000256" key="1">
    <source>
        <dbReference type="ARBA" id="ARBA00005417"/>
    </source>
</evidence>
<evidence type="ECO:0000256" key="4">
    <source>
        <dbReference type="ARBA" id="ARBA00022840"/>
    </source>
</evidence>
<dbReference type="GO" id="GO:0055085">
    <property type="term" value="P:transmembrane transport"/>
    <property type="evidence" value="ECO:0007669"/>
    <property type="project" value="UniProtKB-ARBA"/>
</dbReference>
<dbReference type="PANTHER" id="PTHR43776">
    <property type="entry name" value="TRANSPORT ATP-BINDING PROTEIN"/>
    <property type="match status" value="1"/>
</dbReference>
<dbReference type="InterPro" id="IPR013563">
    <property type="entry name" value="Oligopep_ABC_C"/>
</dbReference>
<dbReference type="Pfam" id="PF00005">
    <property type="entry name" value="ABC_tran"/>
    <property type="match status" value="1"/>
</dbReference>
<accession>A0A0D5NNR4</accession>
<dbReference type="KEGG" id="pbj:VN24_22295"/>